<dbReference type="Pfam" id="PF26002">
    <property type="entry name" value="Beta-barrel_AprE"/>
    <property type="match status" value="1"/>
</dbReference>
<accession>A0A6L6PQS7</accession>
<evidence type="ECO:0000313" key="5">
    <source>
        <dbReference type="Proteomes" id="UP000475582"/>
    </source>
</evidence>
<sequence>MTEENLDNKANDLFRRQVMLRRQEKWRGAIHLAQPLSRPLITVASALVIIATICLLTLGTVNRKARASGVIVPTNGALPILSNGAGIVTAIRIDEGQIVRKGQTLFEIRNEHRDLRGETSVQLREQLELRRKMQLESLSLRESQFRAERASLEGRMSASRKQEVQLADEIQIAQRKYDLVEKDFQSNKALQGAGYISELQRERKEQELLDGLARKKSLERTLTQLQGEQIELSAQMASTKTRLDSDIGILKSDLASIEQQLIETDGRFGTVVSAPQDGVIGTINVQVGQSINAQKSVATLIPVSVDAMHHPEVRPPLEVQLFVSGQAIGFVEAGQKVNMRYPAFPYQLFGLQEGTVQDVSRTPLTPSELPELLAGTILSGAQVGGQPTTREALYRVRIQMKSQSVSAYGRKYYLRPGMMLEADIVQERQKIWQLFFGPALALMERSKS</sequence>
<feature type="domain" description="Multidrug resistance protein MdtA-like barrel-sandwich hybrid" evidence="2">
    <location>
        <begin position="85"/>
        <end position="298"/>
    </location>
</feature>
<dbReference type="PANTHER" id="PTHR30386:SF28">
    <property type="entry name" value="EXPORTED PROTEIN"/>
    <property type="match status" value="1"/>
</dbReference>
<dbReference type="Gene3D" id="2.40.50.100">
    <property type="match status" value="1"/>
</dbReference>
<dbReference type="Proteomes" id="UP000475582">
    <property type="component" value="Unassembled WGS sequence"/>
</dbReference>
<dbReference type="InterPro" id="IPR058625">
    <property type="entry name" value="MdtA-like_BSH"/>
</dbReference>
<evidence type="ECO:0000259" key="3">
    <source>
        <dbReference type="Pfam" id="PF26002"/>
    </source>
</evidence>
<gene>
    <name evidence="4" type="ORF">GM676_26660</name>
</gene>
<dbReference type="Gene3D" id="2.40.30.170">
    <property type="match status" value="1"/>
</dbReference>
<dbReference type="InterPro" id="IPR058982">
    <property type="entry name" value="Beta-barrel_AprE"/>
</dbReference>
<protein>
    <submittedName>
        <fullName evidence="4">HlyD family efflux transporter periplasmic adaptor subunit</fullName>
    </submittedName>
</protein>
<evidence type="ECO:0000313" key="4">
    <source>
        <dbReference type="EMBL" id="MTV41149.1"/>
    </source>
</evidence>
<dbReference type="RefSeq" id="WP_155467235.1">
    <property type="nucleotide sequence ID" value="NZ_WNKY01000049.1"/>
</dbReference>
<reference evidence="4 5" key="1">
    <citation type="submission" date="2019-11" db="EMBL/GenBank/DDBJ databases">
        <title>Type strains purchased from KCTC, JCM and DSMZ.</title>
        <authorList>
            <person name="Lu H."/>
        </authorList>
    </citation>
    <scope>NUCLEOTIDE SEQUENCE [LARGE SCALE GENOMIC DNA]</scope>
    <source>
        <strain evidence="4 5">KCTC 22382</strain>
    </source>
</reference>
<keyword evidence="5" id="KW-1185">Reference proteome</keyword>
<organism evidence="4 5">
    <name type="scientific">Duganella radicis</name>
    <dbReference type="NCBI Taxonomy" id="551988"/>
    <lineage>
        <taxon>Bacteria</taxon>
        <taxon>Pseudomonadati</taxon>
        <taxon>Pseudomonadota</taxon>
        <taxon>Betaproteobacteria</taxon>
        <taxon>Burkholderiales</taxon>
        <taxon>Oxalobacteraceae</taxon>
        <taxon>Telluria group</taxon>
        <taxon>Duganella</taxon>
    </lineage>
</organism>
<evidence type="ECO:0000256" key="1">
    <source>
        <dbReference type="SAM" id="Phobius"/>
    </source>
</evidence>
<keyword evidence="1" id="KW-0472">Membrane</keyword>
<comment type="caution">
    <text evidence="4">The sequence shown here is derived from an EMBL/GenBank/DDBJ whole genome shotgun (WGS) entry which is preliminary data.</text>
</comment>
<name>A0A6L6PQS7_9BURK</name>
<dbReference type="AlphaFoldDB" id="A0A6L6PQS7"/>
<keyword evidence="1" id="KW-0812">Transmembrane</keyword>
<proteinExistence type="predicted"/>
<dbReference type="InterPro" id="IPR050739">
    <property type="entry name" value="MFP"/>
</dbReference>
<dbReference type="PANTHER" id="PTHR30386">
    <property type="entry name" value="MEMBRANE FUSION SUBUNIT OF EMRAB-TOLC MULTIDRUG EFFLUX PUMP"/>
    <property type="match status" value="1"/>
</dbReference>
<keyword evidence="1" id="KW-1133">Transmembrane helix</keyword>
<dbReference type="EMBL" id="WNKY01000049">
    <property type="protein sequence ID" value="MTV41149.1"/>
    <property type="molecule type" value="Genomic_DNA"/>
</dbReference>
<evidence type="ECO:0000259" key="2">
    <source>
        <dbReference type="Pfam" id="PF25917"/>
    </source>
</evidence>
<dbReference type="OrthoDB" id="9775513at2"/>
<feature type="transmembrane region" description="Helical" evidence="1">
    <location>
        <begin position="40"/>
        <end position="61"/>
    </location>
</feature>
<dbReference type="Pfam" id="PF25917">
    <property type="entry name" value="BSH_RND"/>
    <property type="match status" value="1"/>
</dbReference>
<dbReference type="PRINTS" id="PR01490">
    <property type="entry name" value="RTXTOXIND"/>
</dbReference>
<feature type="domain" description="AprE-like beta-barrel" evidence="3">
    <location>
        <begin position="318"/>
        <end position="426"/>
    </location>
</feature>